<dbReference type="InterPro" id="IPR036908">
    <property type="entry name" value="RlpA-like_sf"/>
</dbReference>
<feature type="chain" id="PRO_5003260197" evidence="2">
    <location>
        <begin position="19"/>
        <end position="347"/>
    </location>
</feature>
<dbReference type="GO" id="GO:0050832">
    <property type="term" value="P:defense response to fungus"/>
    <property type="evidence" value="ECO:0007669"/>
    <property type="project" value="InterPro"/>
</dbReference>
<dbReference type="OrthoDB" id="406505at2759"/>
<dbReference type="InterPro" id="IPR036749">
    <property type="entry name" value="Expansin_CBD_sf"/>
</dbReference>
<dbReference type="GeneID" id="25980354"/>
<dbReference type="STRING" id="655863.F0X6Y6"/>
<feature type="signal peptide" evidence="2">
    <location>
        <begin position="1"/>
        <end position="18"/>
    </location>
</feature>
<sequence length="347" mass="34840">MKAAIFALTASLAAFARADSCSALTDEHGHARAPKTRTVYVDYTPSTSSVQVPSTSAVSPAETKTAAAVSAAVTTASVSVAAPSTMKTVVLSSSTSAPVVVVVPTTSSTSTPAAVPTTSSSTSAAAHAAATAASSSSKSTASTDSSSVSIVGEATFYGGNVVGGACSLSAYTLPSSLFGTAYSGAVWDNAANCGRCVQVTGPSGSSIKAMIVDECPECAEGHLDLFQNAFAELADISKGVISTSYSFVECGISSPIVLHSKSGTSAYWFSMQVINANEGVAKFEVSTDGGSTWQSTTRSDYNFFENASGFGTSTVDVRITSTSGTTIEVSSVSVASDSQTTASSNFA</sequence>
<dbReference type="InterPro" id="IPR051477">
    <property type="entry name" value="Expansin_CellWall"/>
</dbReference>
<dbReference type="RefSeq" id="XP_014176034.1">
    <property type="nucleotide sequence ID" value="XM_014320559.1"/>
</dbReference>
<dbReference type="PANTHER" id="PTHR31836">
    <property type="match status" value="1"/>
</dbReference>
<dbReference type="GO" id="GO:0042742">
    <property type="term" value="P:defense response to bacterium"/>
    <property type="evidence" value="ECO:0007669"/>
    <property type="project" value="InterPro"/>
</dbReference>
<dbReference type="CDD" id="cd22271">
    <property type="entry name" value="DPBB_EXP_N-like"/>
    <property type="match status" value="1"/>
</dbReference>
<feature type="domain" description="Expansin-like EG45" evidence="3">
    <location>
        <begin position="163"/>
        <end position="255"/>
    </location>
</feature>
<protein>
    <submittedName>
        <fullName evidence="4">Extracellular cellulase</fullName>
    </submittedName>
</protein>
<dbReference type="eggNOG" id="ENOG502S9SU">
    <property type="taxonomic scope" value="Eukaryota"/>
</dbReference>
<name>F0X6Y6_GROCL</name>
<accession>F0X6Y6</accession>
<organism evidence="5">
    <name type="scientific">Grosmannia clavigera (strain kw1407 / UAMH 11150)</name>
    <name type="common">Blue stain fungus</name>
    <name type="synonym">Graphiocladiella clavigera</name>
    <dbReference type="NCBI Taxonomy" id="655863"/>
    <lineage>
        <taxon>Eukaryota</taxon>
        <taxon>Fungi</taxon>
        <taxon>Dikarya</taxon>
        <taxon>Ascomycota</taxon>
        <taxon>Pezizomycotina</taxon>
        <taxon>Sordariomycetes</taxon>
        <taxon>Sordariomycetidae</taxon>
        <taxon>Ophiostomatales</taxon>
        <taxon>Ophiostomataceae</taxon>
        <taxon>Leptographium</taxon>
    </lineage>
</organism>
<reference evidence="4 5" key="1">
    <citation type="journal article" date="2011" name="Proc. Natl. Acad. Sci. U.S.A.">
        <title>Genome and transcriptome analyses of the mountain pine beetle-fungal symbiont Grosmannia clavigera, a lodgepole pine pathogen.</title>
        <authorList>
            <person name="DiGuistini S."/>
            <person name="Wang Y."/>
            <person name="Liao N.Y."/>
            <person name="Taylor G."/>
            <person name="Tanguay P."/>
            <person name="Feau N."/>
            <person name="Henrissat B."/>
            <person name="Chan S.K."/>
            <person name="Hesse-Orce U."/>
            <person name="Alamouti S.M."/>
            <person name="Tsui C.K.M."/>
            <person name="Docking R.T."/>
            <person name="Levasseur A."/>
            <person name="Haridas S."/>
            <person name="Robertson G."/>
            <person name="Birol I."/>
            <person name="Holt R.A."/>
            <person name="Marra M.A."/>
            <person name="Hamelin R.C."/>
            <person name="Hirst M."/>
            <person name="Jones S.J.M."/>
            <person name="Bohlmann J."/>
            <person name="Breuil C."/>
        </authorList>
    </citation>
    <scope>NUCLEOTIDE SEQUENCE [LARGE SCALE GENOMIC DNA]</scope>
    <source>
        <strain evidence="5">kw1407 / UAMH 11150</strain>
    </source>
</reference>
<gene>
    <name evidence="4" type="ORF">CMQ_6873</name>
</gene>
<dbReference type="Gene3D" id="2.40.40.10">
    <property type="entry name" value="RlpA-like domain"/>
    <property type="match status" value="1"/>
</dbReference>
<dbReference type="InterPro" id="IPR001153">
    <property type="entry name" value="Barwin_dom"/>
</dbReference>
<dbReference type="InterPro" id="IPR049818">
    <property type="entry name" value="Expansin_EXLX1-like"/>
</dbReference>
<dbReference type="Pfam" id="PF00967">
    <property type="entry name" value="Barwin"/>
    <property type="match status" value="1"/>
</dbReference>
<dbReference type="Gene3D" id="2.60.40.760">
    <property type="entry name" value="Expansin, cellulose-binding-like domain"/>
    <property type="match status" value="1"/>
</dbReference>
<dbReference type="PROSITE" id="PS50842">
    <property type="entry name" value="EXPANSIN_EG45"/>
    <property type="match status" value="1"/>
</dbReference>
<proteinExistence type="predicted"/>
<dbReference type="HOGENOM" id="CLU_026963_0_0_1"/>
<dbReference type="AlphaFoldDB" id="F0X6Y6"/>
<keyword evidence="5" id="KW-1185">Reference proteome</keyword>
<dbReference type="EMBL" id="GL629729">
    <property type="protein sequence ID" value="EFX06552.1"/>
    <property type="molecule type" value="Genomic_DNA"/>
</dbReference>
<evidence type="ECO:0000256" key="2">
    <source>
        <dbReference type="SAM" id="SignalP"/>
    </source>
</evidence>
<evidence type="ECO:0000259" key="3">
    <source>
        <dbReference type="PROSITE" id="PS50842"/>
    </source>
</evidence>
<dbReference type="SUPFAM" id="SSF49590">
    <property type="entry name" value="PHL pollen allergen"/>
    <property type="match status" value="1"/>
</dbReference>
<evidence type="ECO:0000313" key="5">
    <source>
        <dbReference type="Proteomes" id="UP000007796"/>
    </source>
</evidence>
<dbReference type="Proteomes" id="UP000007796">
    <property type="component" value="Unassembled WGS sequence"/>
</dbReference>
<dbReference type="PANTHER" id="PTHR31836:SF21">
    <property type="entry name" value="EXPANSIN-LIKE PROTEIN 7"/>
    <property type="match status" value="1"/>
</dbReference>
<dbReference type="SUPFAM" id="SSF50685">
    <property type="entry name" value="Barwin-like endoglucanases"/>
    <property type="match status" value="1"/>
</dbReference>
<evidence type="ECO:0000256" key="1">
    <source>
        <dbReference type="ARBA" id="ARBA00022729"/>
    </source>
</evidence>
<dbReference type="NCBIfam" id="NF041144">
    <property type="entry name" value="expansin_EXLX1"/>
    <property type="match status" value="1"/>
</dbReference>
<dbReference type="InterPro" id="IPR007112">
    <property type="entry name" value="Expansin/allergen_DPBB_dom"/>
</dbReference>
<dbReference type="InParanoid" id="F0X6Y6"/>
<evidence type="ECO:0000313" key="4">
    <source>
        <dbReference type="EMBL" id="EFX06552.1"/>
    </source>
</evidence>
<keyword evidence="1 2" id="KW-0732">Signal</keyword>